<protein>
    <recommendedName>
        <fullName evidence="2">1-phosphatidylinositol 4-kinase</fullName>
        <ecNumber evidence="2">2.7.1.67</ecNumber>
    </recommendedName>
</protein>
<dbReference type="InterPro" id="IPR018936">
    <property type="entry name" value="PI3/4_kinase_CS"/>
</dbReference>
<dbReference type="SMART" id="SM00233">
    <property type="entry name" value="PH"/>
    <property type="match status" value="1"/>
</dbReference>
<dbReference type="PROSITE" id="PS00915">
    <property type="entry name" value="PI3_4_KINASE_1"/>
    <property type="match status" value="1"/>
</dbReference>
<feature type="compositionally biased region" description="Polar residues" evidence="5">
    <location>
        <begin position="453"/>
        <end position="466"/>
    </location>
</feature>
<dbReference type="FunFam" id="1.10.1070.11:FF:000016">
    <property type="entry name" value="PIK1p Phosphatidylinositol 4-kinase"/>
    <property type="match status" value="1"/>
</dbReference>
<dbReference type="InterPro" id="IPR000403">
    <property type="entry name" value="PI3/4_kinase_cat_dom"/>
</dbReference>
<name>A0A6S9A4C9_9STRA</name>
<reference evidence="7" key="1">
    <citation type="submission" date="2021-01" db="EMBL/GenBank/DDBJ databases">
        <authorList>
            <person name="Corre E."/>
            <person name="Pelletier E."/>
            <person name="Niang G."/>
            <person name="Scheremetjew M."/>
            <person name="Finn R."/>
            <person name="Kale V."/>
            <person name="Holt S."/>
            <person name="Cochrane G."/>
            <person name="Meng A."/>
            <person name="Brown T."/>
            <person name="Cohen L."/>
        </authorList>
    </citation>
    <scope>NUCLEOTIDE SEQUENCE</scope>
    <source>
        <strain evidence="7">GSO104</strain>
    </source>
</reference>
<dbReference type="Gene3D" id="1.10.1070.11">
    <property type="entry name" value="Phosphatidylinositol 3-/4-kinase, catalytic domain"/>
    <property type="match status" value="1"/>
</dbReference>
<dbReference type="GO" id="GO:0005737">
    <property type="term" value="C:cytoplasm"/>
    <property type="evidence" value="ECO:0007669"/>
    <property type="project" value="TreeGrafter"/>
</dbReference>
<feature type="region of interest" description="Disordered" evidence="5">
    <location>
        <begin position="91"/>
        <end position="111"/>
    </location>
</feature>
<feature type="region of interest" description="Disordered" evidence="5">
    <location>
        <begin position="1076"/>
        <end position="1156"/>
    </location>
</feature>
<dbReference type="InterPro" id="IPR036940">
    <property type="entry name" value="PI3/4_kinase_cat_sf"/>
</dbReference>
<dbReference type="InterPro" id="IPR015433">
    <property type="entry name" value="PI3/4_kinase"/>
</dbReference>
<proteinExistence type="predicted"/>
<dbReference type="EC" id="2.7.1.67" evidence="2"/>
<feature type="domain" description="PI3K/PI4K catalytic" evidence="6">
    <location>
        <begin position="1368"/>
        <end position="1644"/>
    </location>
</feature>
<dbReference type="GO" id="GO:0048015">
    <property type="term" value="P:phosphatidylinositol-mediated signaling"/>
    <property type="evidence" value="ECO:0007669"/>
    <property type="project" value="TreeGrafter"/>
</dbReference>
<feature type="compositionally biased region" description="Basic and acidic residues" evidence="5">
    <location>
        <begin position="385"/>
        <end position="430"/>
    </location>
</feature>
<evidence type="ECO:0000256" key="3">
    <source>
        <dbReference type="ARBA" id="ARBA00022679"/>
    </source>
</evidence>
<feature type="compositionally biased region" description="Low complexity" evidence="5">
    <location>
        <begin position="95"/>
        <end position="111"/>
    </location>
</feature>
<dbReference type="SMART" id="SM00146">
    <property type="entry name" value="PI3Kc"/>
    <property type="match status" value="1"/>
</dbReference>
<dbReference type="Gene3D" id="3.30.1010.10">
    <property type="entry name" value="Phosphatidylinositol 3-kinase Catalytic Subunit, Chain A, domain 4"/>
    <property type="match status" value="1"/>
</dbReference>
<sequence>MIFPATRRNGICLGSLWKQHTPVAVPPNLSSFPLSNSSSHQDALAQALDKNERSKTHDYCVLVGNTLMSYTDIHAYRRGDHPTSEVRIVGASAWNSPGTTTGKTGSSSNNSSKSILGFSANTASLASETAAGGVGPNSSSSSASVSVAPSGPPTFRIVTYAGTHIYCFAPSAIDRDTWLAALHSGLEATYASYSDTLSCLSNSQLSDSKGMKQEKLSTLPPTVLATATDRSDLPILTPPAPKRGAKLQKQLQRRASGGNLSPPVSSHGYRPPYDAFPSAPLCKIHCSSCGRYPPEPAMRYSSTPLSQYGMESRSDVCQDCLVAQGLLNHVQNICGLYGSDMHERAALTCARDAAVKTVEAAVRDSEEERRRMEFEKERARLAKEMLQRERTNKGKDVVEREEREKTRITREDMFRHKVGEKGKGEIEDRSGGTTSSDEDGHGSKNSSGDSSSWTNVDYSGSPTRHNPASLDDHPPTLDDVVHCADDNDEDSVSGGSGRTPPASLSGSWMNIDQVPPSSDATTNAAAWVNLPPTEASTRALLKLIKTPEFATYRRRSRALDDNCRTLESGGIGCAAEFLETLNECAKVATAAPLSEVNYEDELEMKKEALKVSGDMGAVMKLLYDNALPPTSETALTSSGVTAGGAGFSGTVGSSTEMLAVILEFLLDLCDEGELTALAFFWPQMRQIHMEMLPPLDADMLVRVELFEDFLLTVCAKYSVQLALDLVWGLIADLEESLGSPATASVACLRRRYAVLRFVCELESILFDFDGGWGGGSISLRSMLSPSQHQGDLVRDAMSVLQYHRRFGTHCLTRSVRLDKLRRETAEENFEKMGKEHSNYDSPLTQKKKTSSSVAAAMAKMQIAKNADYFSSHLMFSRRLGDIAEKLRFMDVEKRALALERELDVLNSSGRMGGDPMNIVSDFSSGGMSGLSNVVNVPSTEGHVFRSKERTPVLLLMEILRDEDDHHSAHGEDENECKGEEECKGTVDSKVSVCDLLDISSKVIQANAESSRPATPPPTNSSMDLIDLTGDMSSESPSKTTSAILHTPSGNTAVTAKNIRKTEDLIADMMHNKLDLPDFSGKEEMQEGKDVDDIKNSEEGIRSLKLNPPPGSSRSERRLRGARSSITASQRRVTPFGSIIDTDGSMSSQKLMGPAGEGRREVLTTIMVKGMRGNNIIAKGAAPAARRAVQAMDRQRAQSLIADSPKQIENFSAFDDAEDDSLYQDPTSQTGKNDDDGIDEDEAMESLRLFLIQNQVAQGKLSAEKAAKALSGGAKSRGAQPKRRNDGPSPFSSDDDIDAGDFDPRLAGCGKLSPTVLQALQLWKDGQASKAELLEIVQKDLQYLRHSSADHENKLMEDSAFWGRFAFGERWAEKKARIAASSIYGSTAGWDLVGIIVKSNDDLRQEAFVMQLIELCQGAFDMAGLELWVHPYRIVATGRTTGIIEMVRNAMSFDSLKKRPGYGTGGLREHLKRMTEYAADPMGAFKEAQRNFVRSLAAYSLMSYLFLFKDRHNGNILLDTAGHVIHIDFGFVFGIAPGGSFSLEQSVPFKVTDEMLIVMGGINSPLFSEFVTLFCCGFLALQAHADTFLTVVEITCKGSTFKCFEGKDSAEIVAKLQERFCLHLDKESTIAFCMDLIKQSISSYGTRQYDYFQYLTQGIAA</sequence>
<feature type="region of interest" description="Disordered" evidence="5">
    <location>
        <begin position="232"/>
        <end position="269"/>
    </location>
</feature>
<feature type="region of interest" description="Disordered" evidence="5">
    <location>
        <begin position="385"/>
        <end position="507"/>
    </location>
</feature>
<comment type="catalytic activity">
    <reaction evidence="1">
        <text>a 1,2-diacyl-sn-glycero-3-phospho-(1D-myo-inositol) + ATP = a 1,2-diacyl-sn-glycero-3-phospho-(1D-myo-inositol 4-phosphate) + ADP + H(+)</text>
        <dbReference type="Rhea" id="RHEA:19877"/>
        <dbReference type="ChEBI" id="CHEBI:15378"/>
        <dbReference type="ChEBI" id="CHEBI:30616"/>
        <dbReference type="ChEBI" id="CHEBI:57880"/>
        <dbReference type="ChEBI" id="CHEBI:58178"/>
        <dbReference type="ChEBI" id="CHEBI:456216"/>
        <dbReference type="EC" id="2.7.1.67"/>
    </reaction>
</comment>
<dbReference type="GO" id="GO:0046854">
    <property type="term" value="P:phosphatidylinositol phosphate biosynthetic process"/>
    <property type="evidence" value="ECO:0007669"/>
    <property type="project" value="InterPro"/>
</dbReference>
<feature type="compositionally biased region" description="Low complexity" evidence="5">
    <location>
        <begin position="1267"/>
        <end position="1278"/>
    </location>
</feature>
<dbReference type="GO" id="GO:0004430">
    <property type="term" value="F:1-phosphatidylinositol 4-kinase activity"/>
    <property type="evidence" value="ECO:0007669"/>
    <property type="project" value="UniProtKB-EC"/>
</dbReference>
<feature type="region of interest" description="Disordered" evidence="5">
    <location>
        <begin position="964"/>
        <end position="983"/>
    </location>
</feature>
<keyword evidence="4" id="KW-0418">Kinase</keyword>
<organism evidence="7">
    <name type="scientific">Ditylum brightwellii</name>
    <dbReference type="NCBI Taxonomy" id="49249"/>
    <lineage>
        <taxon>Eukaryota</taxon>
        <taxon>Sar</taxon>
        <taxon>Stramenopiles</taxon>
        <taxon>Ochrophyta</taxon>
        <taxon>Bacillariophyta</taxon>
        <taxon>Mediophyceae</taxon>
        <taxon>Lithodesmiophycidae</taxon>
        <taxon>Lithodesmiales</taxon>
        <taxon>Lithodesmiaceae</taxon>
        <taxon>Ditylum</taxon>
    </lineage>
</organism>
<feature type="compositionally biased region" description="Polar residues" evidence="5">
    <location>
        <begin position="1030"/>
        <end position="1048"/>
    </location>
</feature>
<dbReference type="PANTHER" id="PTHR10048:SF22">
    <property type="entry name" value="PHOSPHATIDYLINOSITOL 4-KINASE BETA"/>
    <property type="match status" value="1"/>
</dbReference>
<dbReference type="EMBL" id="HBNS01012012">
    <property type="protein sequence ID" value="CAE4597315.1"/>
    <property type="molecule type" value="Transcribed_RNA"/>
</dbReference>
<dbReference type="InterPro" id="IPR011009">
    <property type="entry name" value="Kinase-like_dom_sf"/>
</dbReference>
<feature type="compositionally biased region" description="Basic and acidic residues" evidence="5">
    <location>
        <begin position="470"/>
        <end position="485"/>
    </location>
</feature>
<dbReference type="InterPro" id="IPR001849">
    <property type="entry name" value="PH_domain"/>
</dbReference>
<evidence type="ECO:0000259" key="6">
    <source>
        <dbReference type="PROSITE" id="PS50290"/>
    </source>
</evidence>
<feature type="compositionally biased region" description="Low complexity" evidence="5">
    <location>
        <begin position="443"/>
        <end position="452"/>
    </location>
</feature>
<gene>
    <name evidence="7" type="ORF">DBRI00130_LOCUS9700</name>
</gene>
<dbReference type="PROSITE" id="PS50290">
    <property type="entry name" value="PI3_4_KINASE_3"/>
    <property type="match status" value="1"/>
</dbReference>
<dbReference type="InterPro" id="IPR057754">
    <property type="entry name" value="PI4-kinase_beta/PIK1_cat"/>
</dbReference>
<evidence type="ECO:0000256" key="2">
    <source>
        <dbReference type="ARBA" id="ARBA00012169"/>
    </source>
</evidence>
<dbReference type="Pfam" id="PF00454">
    <property type="entry name" value="PI3_PI4_kinase"/>
    <property type="match status" value="1"/>
</dbReference>
<dbReference type="SUPFAM" id="SSF56112">
    <property type="entry name" value="Protein kinase-like (PK-like)"/>
    <property type="match status" value="1"/>
</dbReference>
<evidence type="ECO:0000313" key="7">
    <source>
        <dbReference type="EMBL" id="CAE4597315.1"/>
    </source>
</evidence>
<dbReference type="PANTHER" id="PTHR10048">
    <property type="entry name" value="PHOSPHATIDYLINOSITOL KINASE"/>
    <property type="match status" value="1"/>
</dbReference>
<evidence type="ECO:0000256" key="4">
    <source>
        <dbReference type="ARBA" id="ARBA00022777"/>
    </source>
</evidence>
<feature type="region of interest" description="Disordered" evidence="5">
    <location>
        <begin position="1214"/>
        <end position="1238"/>
    </location>
</feature>
<keyword evidence="3" id="KW-0808">Transferase</keyword>
<evidence type="ECO:0000256" key="5">
    <source>
        <dbReference type="SAM" id="MobiDB-lite"/>
    </source>
</evidence>
<evidence type="ECO:0000256" key="1">
    <source>
        <dbReference type="ARBA" id="ARBA00001686"/>
    </source>
</evidence>
<dbReference type="GO" id="GO:0016020">
    <property type="term" value="C:membrane"/>
    <property type="evidence" value="ECO:0007669"/>
    <property type="project" value="TreeGrafter"/>
</dbReference>
<feature type="region of interest" description="Disordered" evidence="5">
    <location>
        <begin position="1267"/>
        <end position="1298"/>
    </location>
</feature>
<dbReference type="CDD" id="cd05168">
    <property type="entry name" value="PI4Kc_III_beta"/>
    <property type="match status" value="1"/>
</dbReference>
<accession>A0A6S9A4C9</accession>
<feature type="compositionally biased region" description="Basic and acidic residues" evidence="5">
    <location>
        <begin position="1076"/>
        <end position="1101"/>
    </location>
</feature>
<feature type="region of interest" description="Disordered" evidence="5">
    <location>
        <begin position="1005"/>
        <end position="1048"/>
    </location>
</feature>